<comment type="cofactor">
    <cofactor evidence="5">
        <name>heme</name>
        <dbReference type="ChEBI" id="CHEBI:30413"/>
    </cofactor>
</comment>
<dbReference type="Gene3D" id="1.10.630.10">
    <property type="entry name" value="Cytochrome P450"/>
    <property type="match status" value="1"/>
</dbReference>
<dbReference type="InterPro" id="IPR036396">
    <property type="entry name" value="Cyt_P450_sf"/>
</dbReference>
<evidence type="ECO:0000256" key="3">
    <source>
        <dbReference type="ARBA" id="ARBA00023004"/>
    </source>
</evidence>
<dbReference type="PRINTS" id="PR00385">
    <property type="entry name" value="P450"/>
</dbReference>
<accession>E3LHE5</accession>
<dbReference type="Pfam" id="PF00067">
    <property type="entry name" value="p450"/>
    <property type="match status" value="1"/>
</dbReference>
<dbReference type="AlphaFoldDB" id="E3LHE5"/>
<evidence type="ECO:0000313" key="7">
    <source>
        <dbReference type="EMBL" id="EFO95258.1"/>
    </source>
</evidence>
<dbReference type="InterPro" id="IPR002401">
    <property type="entry name" value="Cyt_P450_E_grp-I"/>
</dbReference>
<dbReference type="GO" id="GO:0006805">
    <property type="term" value="P:xenobiotic metabolic process"/>
    <property type="evidence" value="ECO:0007669"/>
    <property type="project" value="TreeGrafter"/>
</dbReference>
<feature type="binding site" description="axial binding residue" evidence="5">
    <location>
        <position position="443"/>
    </location>
    <ligand>
        <name>heme</name>
        <dbReference type="ChEBI" id="CHEBI:30413"/>
    </ligand>
    <ligandPart>
        <name>Fe</name>
        <dbReference type="ChEBI" id="CHEBI:18248"/>
    </ligandPart>
</feature>
<protein>
    <submittedName>
        <fullName evidence="7">CRE-CYP-34A5 protein</fullName>
    </submittedName>
</protein>
<dbReference type="InterPro" id="IPR050182">
    <property type="entry name" value="Cytochrome_P450_fam2"/>
</dbReference>
<evidence type="ECO:0000256" key="4">
    <source>
        <dbReference type="ARBA" id="ARBA00023033"/>
    </source>
</evidence>
<dbReference type="GO" id="GO:0005506">
    <property type="term" value="F:iron ion binding"/>
    <property type="evidence" value="ECO:0007669"/>
    <property type="project" value="InterPro"/>
</dbReference>
<dbReference type="Proteomes" id="UP000008281">
    <property type="component" value="Unassembled WGS sequence"/>
</dbReference>
<keyword evidence="4 6" id="KW-0503">Monooxygenase</keyword>
<reference evidence="7" key="1">
    <citation type="submission" date="2007-07" db="EMBL/GenBank/DDBJ databases">
        <title>PCAP assembly of the Caenorhabditis remanei genome.</title>
        <authorList>
            <consortium name="The Caenorhabditis remanei Sequencing Consortium"/>
            <person name="Wilson R.K."/>
        </authorList>
    </citation>
    <scope>NUCLEOTIDE SEQUENCE [LARGE SCALE GENOMIC DNA]</scope>
    <source>
        <strain evidence="7">PB4641</strain>
    </source>
</reference>
<dbReference type="PANTHER" id="PTHR24300:SF278">
    <property type="entry name" value="CYTOCHROME P450 FAMILY"/>
    <property type="match status" value="1"/>
</dbReference>
<dbReference type="OrthoDB" id="2789670at2759"/>
<dbReference type="EMBL" id="DS268409">
    <property type="protein sequence ID" value="EFO95258.1"/>
    <property type="molecule type" value="Genomic_DNA"/>
</dbReference>
<dbReference type="PROSITE" id="PS00086">
    <property type="entry name" value="CYTOCHROME_P450"/>
    <property type="match status" value="1"/>
</dbReference>
<dbReference type="GO" id="GO:0016712">
    <property type="term" value="F:oxidoreductase activity, acting on paired donors, with incorporation or reduction of molecular oxygen, reduced flavin or flavoprotein as one donor, and incorporation of one atom of oxygen"/>
    <property type="evidence" value="ECO:0007669"/>
    <property type="project" value="TreeGrafter"/>
</dbReference>
<name>E3LHE5_CAERE</name>
<dbReference type="PANTHER" id="PTHR24300">
    <property type="entry name" value="CYTOCHROME P450 508A4-RELATED"/>
    <property type="match status" value="1"/>
</dbReference>
<dbReference type="eggNOG" id="KOG0156">
    <property type="taxonomic scope" value="Eukaryota"/>
</dbReference>
<dbReference type="STRING" id="31234.E3LHE5"/>
<gene>
    <name evidence="7" type="primary">Cre-cyp-34A5</name>
    <name evidence="7" type="ORF">CRE_09190</name>
</gene>
<proteinExistence type="inferred from homology"/>
<keyword evidence="5 6" id="KW-0349">Heme</keyword>
<comment type="similarity">
    <text evidence="1 6">Belongs to the cytochrome P450 family.</text>
</comment>
<dbReference type="InterPro" id="IPR017972">
    <property type="entry name" value="Cyt_P450_CS"/>
</dbReference>
<dbReference type="InterPro" id="IPR001128">
    <property type="entry name" value="Cyt_P450"/>
</dbReference>
<keyword evidence="2 5" id="KW-0479">Metal-binding</keyword>
<dbReference type="HOGENOM" id="CLU_001570_22_3_1"/>
<evidence type="ECO:0000313" key="8">
    <source>
        <dbReference type="Proteomes" id="UP000008281"/>
    </source>
</evidence>
<dbReference type="GO" id="GO:0005737">
    <property type="term" value="C:cytoplasm"/>
    <property type="evidence" value="ECO:0007669"/>
    <property type="project" value="TreeGrafter"/>
</dbReference>
<dbReference type="PRINTS" id="PR00463">
    <property type="entry name" value="EP450I"/>
</dbReference>
<keyword evidence="8" id="KW-1185">Reference proteome</keyword>
<dbReference type="GO" id="GO:0006082">
    <property type="term" value="P:organic acid metabolic process"/>
    <property type="evidence" value="ECO:0007669"/>
    <property type="project" value="TreeGrafter"/>
</dbReference>
<evidence type="ECO:0000256" key="6">
    <source>
        <dbReference type="RuleBase" id="RU000461"/>
    </source>
</evidence>
<dbReference type="FunFam" id="1.10.630.10:FF:000084">
    <property type="entry name" value="CYtochrome P450 family"/>
    <property type="match status" value="1"/>
</dbReference>
<evidence type="ECO:0000256" key="2">
    <source>
        <dbReference type="ARBA" id="ARBA00022723"/>
    </source>
</evidence>
<dbReference type="SUPFAM" id="SSF48264">
    <property type="entry name" value="Cytochrome P450"/>
    <property type="match status" value="1"/>
</dbReference>
<dbReference type="CDD" id="cd20617">
    <property type="entry name" value="CYP1_2-like"/>
    <property type="match status" value="1"/>
</dbReference>
<evidence type="ECO:0000256" key="1">
    <source>
        <dbReference type="ARBA" id="ARBA00010617"/>
    </source>
</evidence>
<keyword evidence="6" id="KW-0560">Oxidoreductase</keyword>
<sequence>MFFILIFISILTYFSINLWRGRQRNPKGPLPLPFIGNLHQLAYYCWKTGGIVSGYNEIKRHYGNVFTLWFGLIPIVYIADYGIAYETHVKRANIFGHRYTVGGMDYIREGRGIVGSNGDFWLEHRRFALQTLRNFGVGRNIMEEKIMDEYRYRIKDFSKTHGKNGNIEVHAATFFDILVGSVINQMLVSERFEQGNKDFEKLKMNLGKSLEEMSVLDSFTPLWLLKSKLWRWRTKTTLAPFDFVLELVQSGIRKRMSAIESGEHVIVEEGDDFVDAFLTKISKDQKEGIDSTFTLDTLAIDLYDLWLAGQETTSTTLTWACVCLLNHPEVVKKLRRELVGVTGGNRSVSLTDRSQTPFLNATINEVQRISSILNVNIFRHMQEDSFIDGQPIATGTVITTQLAMLHTDENVYKNPAEFNPERFLENNNLEKKLIPFGIGKRSCPGESLAKAELYLILGNLIMEYDLEPVGAKPEIKTPTPFSLLKRPPVYDIRFVPVQQ</sequence>
<dbReference type="InParanoid" id="E3LHE5"/>
<evidence type="ECO:0000256" key="5">
    <source>
        <dbReference type="PIRSR" id="PIRSR602401-1"/>
    </source>
</evidence>
<organism evidence="8">
    <name type="scientific">Caenorhabditis remanei</name>
    <name type="common">Caenorhabditis vulgaris</name>
    <dbReference type="NCBI Taxonomy" id="31234"/>
    <lineage>
        <taxon>Eukaryota</taxon>
        <taxon>Metazoa</taxon>
        <taxon>Ecdysozoa</taxon>
        <taxon>Nematoda</taxon>
        <taxon>Chromadorea</taxon>
        <taxon>Rhabditida</taxon>
        <taxon>Rhabditina</taxon>
        <taxon>Rhabditomorpha</taxon>
        <taxon>Rhabditoidea</taxon>
        <taxon>Rhabditidae</taxon>
        <taxon>Peloderinae</taxon>
        <taxon>Caenorhabditis</taxon>
    </lineage>
</organism>
<dbReference type="OMA" id="TTIMHED"/>
<dbReference type="GO" id="GO:0020037">
    <property type="term" value="F:heme binding"/>
    <property type="evidence" value="ECO:0007669"/>
    <property type="project" value="InterPro"/>
</dbReference>
<keyword evidence="3 5" id="KW-0408">Iron</keyword>
<dbReference type="FunCoup" id="E3LHE5">
    <property type="interactions" value="19"/>
</dbReference>